<accession>A0A3N4M942</accession>
<dbReference type="OrthoDB" id="6280273at2759"/>
<gene>
    <name evidence="1" type="ORF">L211DRAFT_248346</name>
</gene>
<evidence type="ECO:0000313" key="2">
    <source>
        <dbReference type="Proteomes" id="UP000267821"/>
    </source>
</evidence>
<dbReference type="EMBL" id="ML121528">
    <property type="protein sequence ID" value="RPB28931.1"/>
    <property type="molecule type" value="Genomic_DNA"/>
</dbReference>
<keyword evidence="2" id="KW-1185">Reference proteome</keyword>
<dbReference type="Proteomes" id="UP000267821">
    <property type="component" value="Unassembled WGS sequence"/>
</dbReference>
<dbReference type="InParanoid" id="A0A3N4M942"/>
<name>A0A3N4M942_9PEZI</name>
<reference evidence="1 2" key="1">
    <citation type="journal article" date="2018" name="Nat. Ecol. Evol.">
        <title>Pezizomycetes genomes reveal the molecular basis of ectomycorrhizal truffle lifestyle.</title>
        <authorList>
            <person name="Murat C."/>
            <person name="Payen T."/>
            <person name="Noel B."/>
            <person name="Kuo A."/>
            <person name="Morin E."/>
            <person name="Chen J."/>
            <person name="Kohler A."/>
            <person name="Krizsan K."/>
            <person name="Balestrini R."/>
            <person name="Da Silva C."/>
            <person name="Montanini B."/>
            <person name="Hainaut M."/>
            <person name="Levati E."/>
            <person name="Barry K.W."/>
            <person name="Belfiori B."/>
            <person name="Cichocki N."/>
            <person name="Clum A."/>
            <person name="Dockter R.B."/>
            <person name="Fauchery L."/>
            <person name="Guy J."/>
            <person name="Iotti M."/>
            <person name="Le Tacon F."/>
            <person name="Lindquist E.A."/>
            <person name="Lipzen A."/>
            <person name="Malagnac F."/>
            <person name="Mello A."/>
            <person name="Molinier V."/>
            <person name="Miyauchi S."/>
            <person name="Poulain J."/>
            <person name="Riccioni C."/>
            <person name="Rubini A."/>
            <person name="Sitrit Y."/>
            <person name="Splivallo R."/>
            <person name="Traeger S."/>
            <person name="Wang M."/>
            <person name="Zifcakova L."/>
            <person name="Wipf D."/>
            <person name="Zambonelli A."/>
            <person name="Paolocci F."/>
            <person name="Nowrousian M."/>
            <person name="Ottonello S."/>
            <person name="Baldrian P."/>
            <person name="Spatafora J.W."/>
            <person name="Henrissat B."/>
            <person name="Nagy L.G."/>
            <person name="Aury J.M."/>
            <person name="Wincker P."/>
            <person name="Grigoriev I.V."/>
            <person name="Bonfante P."/>
            <person name="Martin F.M."/>
        </authorList>
    </citation>
    <scope>NUCLEOTIDE SEQUENCE [LARGE SCALE GENOMIC DNA]</scope>
    <source>
        <strain evidence="1 2">ATCC MYA-4762</strain>
    </source>
</reference>
<sequence>MFSRCIQLQRLNPGSKTIDMMGKRRNVATHFSVPPISMKWVFESIKRPYDLKIKLLEGIIEEQKAHIERPKKDLLKPYEDKIKLLEGIIEDTKADIEEQKDLMKPYEDKIKLLQGIIEDRRAELKQQRMSCDISETLHEVDQFEIADLKYKYLRDTGKLNPYHVLEFISNSIPSMGFNEKVQSKLDRITESGTFRAKPAGDF</sequence>
<dbReference type="AlphaFoldDB" id="A0A3N4M942"/>
<protein>
    <submittedName>
        <fullName evidence="1">Uncharacterized protein</fullName>
    </submittedName>
</protein>
<proteinExistence type="predicted"/>
<evidence type="ECO:0000313" key="1">
    <source>
        <dbReference type="EMBL" id="RPB28931.1"/>
    </source>
</evidence>
<organism evidence="1 2">
    <name type="scientific">Terfezia boudieri ATCC MYA-4762</name>
    <dbReference type="NCBI Taxonomy" id="1051890"/>
    <lineage>
        <taxon>Eukaryota</taxon>
        <taxon>Fungi</taxon>
        <taxon>Dikarya</taxon>
        <taxon>Ascomycota</taxon>
        <taxon>Pezizomycotina</taxon>
        <taxon>Pezizomycetes</taxon>
        <taxon>Pezizales</taxon>
        <taxon>Pezizaceae</taxon>
        <taxon>Terfezia</taxon>
    </lineage>
</organism>